<keyword evidence="3" id="KW-0496">Mitochondrion</keyword>
<dbReference type="AlphaFoldDB" id="A0A5B8HV24"/>
<dbReference type="GO" id="GO:1990904">
    <property type="term" value="C:ribonucleoprotein complex"/>
    <property type="evidence" value="ECO:0007669"/>
    <property type="project" value="UniProtKB-KW"/>
</dbReference>
<dbReference type="Gene3D" id="3.30.420.80">
    <property type="entry name" value="Ribosomal protein S11"/>
    <property type="match status" value="1"/>
</dbReference>
<gene>
    <name evidence="3" type="primary">rps11</name>
</gene>
<dbReference type="EMBL" id="MH681882">
    <property type="protein sequence ID" value="QDX17595.1"/>
    <property type="molecule type" value="Genomic_DNA"/>
</dbReference>
<reference evidence="3" key="1">
    <citation type="journal article" date="2019" name="Plant Ecol Evol">
        <title>Haslea nusantara (Bacillariophyceae), a new blue diatom from the Java Sea, Indonesia: morphology, biometry and molecular characterization.</title>
        <authorList>
            <person name="Prasetiya F.S."/>
            <person name="Gastineau R."/>
            <person name="Poulin M."/>
            <person name="Lemieux C."/>
            <person name="Turmel M."/>
            <person name="Syakti A.D."/>
            <person name="Hardivillier Y."/>
            <person name="Widowati I."/>
            <person name="Risjani Y."/>
            <person name="Iskandar I."/>
            <person name="Subroto T."/>
            <person name="Falaise C."/>
            <person name="Arsad S."/>
            <person name="Safitri I."/>
            <person name="Mouget J.-L."/>
            <person name="Leignel V."/>
        </authorList>
    </citation>
    <scope>NUCLEOTIDE SEQUENCE</scope>
</reference>
<keyword evidence="2" id="KW-0687">Ribonucleoprotein</keyword>
<evidence type="ECO:0000256" key="1">
    <source>
        <dbReference type="ARBA" id="ARBA00022980"/>
    </source>
</evidence>
<dbReference type="GeneID" id="41663691"/>
<accession>A0A5B8HV24</accession>
<dbReference type="SUPFAM" id="SSF53137">
    <property type="entry name" value="Translational machinery components"/>
    <property type="match status" value="1"/>
</dbReference>
<dbReference type="InterPro" id="IPR036967">
    <property type="entry name" value="Ribosomal_uS11_sf"/>
</dbReference>
<evidence type="ECO:0000313" key="3">
    <source>
        <dbReference type="EMBL" id="QDX17595.1"/>
    </source>
</evidence>
<protein>
    <submittedName>
        <fullName evidence="3">Ribosomal protein S11</fullName>
    </submittedName>
</protein>
<dbReference type="RefSeq" id="YP_009688007.1">
    <property type="nucleotide sequence ID" value="NC_044492.1"/>
</dbReference>
<name>A0A5B8HV24_9STRA</name>
<evidence type="ECO:0000256" key="2">
    <source>
        <dbReference type="ARBA" id="ARBA00023274"/>
    </source>
</evidence>
<dbReference type="GO" id="GO:0003735">
    <property type="term" value="F:structural constituent of ribosome"/>
    <property type="evidence" value="ECO:0007669"/>
    <property type="project" value="InterPro"/>
</dbReference>
<organism evidence="3">
    <name type="scientific">Haslea nusantara</name>
    <dbReference type="NCBI Taxonomy" id="2600302"/>
    <lineage>
        <taxon>Eukaryota</taxon>
        <taxon>Sar</taxon>
        <taxon>Stramenopiles</taxon>
        <taxon>Ochrophyta</taxon>
        <taxon>Bacillariophyta</taxon>
        <taxon>Bacillariophyceae</taxon>
        <taxon>Bacillariophycidae</taxon>
        <taxon>Naviculales</taxon>
        <taxon>Naviculaceae</taxon>
        <taxon>Haslea</taxon>
    </lineage>
</organism>
<geneLocation type="mitochondrion" evidence="3"/>
<keyword evidence="1 3" id="KW-0689">Ribosomal protein</keyword>
<proteinExistence type="predicted"/>
<dbReference type="GO" id="GO:0006412">
    <property type="term" value="P:translation"/>
    <property type="evidence" value="ECO:0007669"/>
    <property type="project" value="InterPro"/>
</dbReference>
<dbReference type="GO" id="GO:0005840">
    <property type="term" value="C:ribosome"/>
    <property type="evidence" value="ECO:0007669"/>
    <property type="project" value="UniProtKB-KW"/>
</dbReference>
<sequence>MSLNLEKKKILSNLSLAKKYQLLKKLDSSIFSLKTLLTKEDEYRKVNTLFSSKRLLNNNKRFLLTYIICFSFSPKNTLLYITDVWGNLKFRYSAGLVNITGKQKKNRILVLTRFFNILQRLKMTFLKNKPIALHLINVRSYKYFIIKKLKKDYFIKIIKSYETYPYNGCRKRKRLHKRQRS</sequence>